<organism evidence="2 3">
    <name type="scientific">Thiobacillus sedimenti</name>
    <dbReference type="NCBI Taxonomy" id="3110231"/>
    <lineage>
        <taxon>Bacteria</taxon>
        <taxon>Pseudomonadati</taxon>
        <taxon>Pseudomonadota</taxon>
        <taxon>Betaproteobacteria</taxon>
        <taxon>Nitrosomonadales</taxon>
        <taxon>Thiobacillaceae</taxon>
        <taxon>Thiobacillus</taxon>
    </lineage>
</organism>
<dbReference type="InterPro" id="IPR020103">
    <property type="entry name" value="PsdUridine_synth_cat_dom_sf"/>
</dbReference>
<proteinExistence type="predicted"/>
<dbReference type="Pfam" id="PF00849">
    <property type="entry name" value="PseudoU_synth_2"/>
    <property type="match status" value="1"/>
</dbReference>
<dbReference type="InterPro" id="IPR050188">
    <property type="entry name" value="RluA_PseudoU_synthase"/>
</dbReference>
<gene>
    <name evidence="2" type="ORF">VA613_03630</name>
</gene>
<dbReference type="Gene3D" id="3.30.2350.10">
    <property type="entry name" value="Pseudouridine synthase"/>
    <property type="match status" value="1"/>
</dbReference>
<protein>
    <submittedName>
        <fullName evidence="2">RluA family pseudouridine synthase</fullName>
        <ecNumber evidence="2">5.4.99.-</ecNumber>
    </submittedName>
</protein>
<reference evidence="2 3" key="1">
    <citation type="submission" date="2023-12" db="EMBL/GenBank/DDBJ databases">
        <title>Thiobacillus sedimentum sp. nov., a chemolithoautotrophic sulfur-oxidizing bacterium isolated from freshwater sediment.</title>
        <authorList>
            <person name="Luo J."/>
            <person name="Dai C."/>
        </authorList>
    </citation>
    <scope>NUCLEOTIDE SEQUENCE [LARGE SCALE GENOMIC DNA]</scope>
    <source>
        <strain evidence="2 3">SCUT-2</strain>
    </source>
</reference>
<evidence type="ECO:0000313" key="2">
    <source>
        <dbReference type="EMBL" id="WRS39972.1"/>
    </source>
</evidence>
<dbReference type="CDD" id="cd02869">
    <property type="entry name" value="PseudoU_synth_RluA_like"/>
    <property type="match status" value="1"/>
</dbReference>
<dbReference type="InterPro" id="IPR006145">
    <property type="entry name" value="PsdUridine_synth_RsuA/RluA"/>
</dbReference>
<dbReference type="PANTHER" id="PTHR21600:SF89">
    <property type="entry name" value="RIBOSOMAL LARGE SUBUNIT PSEUDOURIDINE SYNTHASE A"/>
    <property type="match status" value="1"/>
</dbReference>
<evidence type="ECO:0000259" key="1">
    <source>
        <dbReference type="Pfam" id="PF00849"/>
    </source>
</evidence>
<keyword evidence="3" id="KW-1185">Reference proteome</keyword>
<name>A0ABZ1CNS0_9PROT</name>
<keyword evidence="2" id="KW-0413">Isomerase</keyword>
<dbReference type="EMBL" id="CP141769">
    <property type="protein sequence ID" value="WRS39972.1"/>
    <property type="molecule type" value="Genomic_DNA"/>
</dbReference>
<feature type="domain" description="Pseudouridine synthase RsuA/RluA-like" evidence="1">
    <location>
        <begin position="23"/>
        <end position="174"/>
    </location>
</feature>
<accession>A0ABZ1CNS0</accession>
<dbReference type="PROSITE" id="PS01129">
    <property type="entry name" value="PSI_RLU"/>
    <property type="match status" value="1"/>
</dbReference>
<dbReference type="Proteomes" id="UP001334732">
    <property type="component" value="Chromosome"/>
</dbReference>
<dbReference type="SUPFAM" id="SSF55120">
    <property type="entry name" value="Pseudouridine synthase"/>
    <property type="match status" value="1"/>
</dbReference>
<dbReference type="RefSeq" id="WP_324780503.1">
    <property type="nucleotide sequence ID" value="NZ_CP141769.1"/>
</dbReference>
<dbReference type="PANTHER" id="PTHR21600">
    <property type="entry name" value="MITOCHONDRIAL RNA PSEUDOURIDINE SYNTHASE"/>
    <property type="match status" value="1"/>
</dbReference>
<sequence>MTAAPTDTLAPHAIDVRYLDEALLVLDKPAGLLSVPGRGADKQDCLAARVQARYPDALVVHRLDMDTSGLMLMARGTAAQRALSKAFAARAVSKRYIAVVAGTLSPPQDEWGTIDLPLICDWSNRPRQVVDFANGKPSLTRWRVLAHDEAGVSTRVELEPVTGRSHQLRVHLAALGHPILGDPLYAPPQACAQAGRLLLHAWHLRIPHPLGGRELAFERPAPF</sequence>
<dbReference type="EC" id="5.4.99.-" evidence="2"/>
<evidence type="ECO:0000313" key="3">
    <source>
        <dbReference type="Proteomes" id="UP001334732"/>
    </source>
</evidence>
<dbReference type="InterPro" id="IPR006224">
    <property type="entry name" value="PsdUridine_synth_RluA-like_CS"/>
</dbReference>
<dbReference type="GO" id="GO:0016853">
    <property type="term" value="F:isomerase activity"/>
    <property type="evidence" value="ECO:0007669"/>
    <property type="project" value="UniProtKB-KW"/>
</dbReference>